<dbReference type="OrthoDB" id="283384at2"/>
<proteinExistence type="predicted"/>
<protein>
    <submittedName>
        <fullName evidence="4">D-inositol 3-phosphate glycosyltransferase</fullName>
        <ecNumber evidence="4">2.4.1.250</ecNumber>
    </submittedName>
</protein>
<dbReference type="FunFam" id="3.40.50.2000:FF:000119">
    <property type="entry name" value="Glycosyl transferase group 1"/>
    <property type="match status" value="1"/>
</dbReference>
<organism evidence="4 5">
    <name type="scientific">Kolteria novifilia</name>
    <dbReference type="NCBI Taxonomy" id="2527975"/>
    <lineage>
        <taxon>Bacteria</taxon>
        <taxon>Pseudomonadati</taxon>
        <taxon>Planctomycetota</taxon>
        <taxon>Planctomycetia</taxon>
        <taxon>Kolteriales</taxon>
        <taxon>Kolteriaceae</taxon>
        <taxon>Kolteria</taxon>
    </lineage>
</organism>
<evidence type="ECO:0000313" key="5">
    <source>
        <dbReference type="Proteomes" id="UP000317093"/>
    </source>
</evidence>
<dbReference type="InterPro" id="IPR001296">
    <property type="entry name" value="Glyco_trans_1"/>
</dbReference>
<dbReference type="RefSeq" id="WP_145262143.1">
    <property type="nucleotide sequence ID" value="NZ_CP036279.1"/>
</dbReference>
<accession>A0A518BAY9</accession>
<reference evidence="4 5" key="1">
    <citation type="submission" date="2019-02" db="EMBL/GenBank/DDBJ databases">
        <title>Deep-cultivation of Planctomycetes and their phenomic and genomic characterization uncovers novel biology.</title>
        <authorList>
            <person name="Wiegand S."/>
            <person name="Jogler M."/>
            <person name="Boedeker C."/>
            <person name="Pinto D."/>
            <person name="Vollmers J."/>
            <person name="Rivas-Marin E."/>
            <person name="Kohn T."/>
            <person name="Peeters S.H."/>
            <person name="Heuer A."/>
            <person name="Rast P."/>
            <person name="Oberbeckmann S."/>
            <person name="Bunk B."/>
            <person name="Jeske O."/>
            <person name="Meyerdierks A."/>
            <person name="Storesund J.E."/>
            <person name="Kallscheuer N."/>
            <person name="Luecker S."/>
            <person name="Lage O.M."/>
            <person name="Pohl T."/>
            <person name="Merkel B.J."/>
            <person name="Hornburger P."/>
            <person name="Mueller R.-W."/>
            <person name="Bruemmer F."/>
            <person name="Labrenz M."/>
            <person name="Spormann A.M."/>
            <person name="Op den Camp H."/>
            <person name="Overmann J."/>
            <person name="Amann R."/>
            <person name="Jetten M.S.M."/>
            <person name="Mascher T."/>
            <person name="Medema M.H."/>
            <person name="Devos D.P."/>
            <person name="Kaster A.-K."/>
            <person name="Ovreas L."/>
            <person name="Rohde M."/>
            <person name="Galperin M.Y."/>
            <person name="Jogler C."/>
        </authorList>
    </citation>
    <scope>NUCLEOTIDE SEQUENCE [LARGE SCALE GENOMIC DNA]</scope>
    <source>
        <strain evidence="4 5">Pan216</strain>
    </source>
</reference>
<dbReference type="Proteomes" id="UP000317093">
    <property type="component" value="Chromosome"/>
</dbReference>
<dbReference type="Pfam" id="PF00534">
    <property type="entry name" value="Glycos_transf_1"/>
    <property type="match status" value="1"/>
</dbReference>
<evidence type="ECO:0000256" key="2">
    <source>
        <dbReference type="SAM" id="MobiDB-lite"/>
    </source>
</evidence>
<dbReference type="EMBL" id="CP036279">
    <property type="protein sequence ID" value="QDU64148.1"/>
    <property type="molecule type" value="Genomic_DNA"/>
</dbReference>
<dbReference type="GO" id="GO:0009103">
    <property type="term" value="P:lipopolysaccharide biosynthetic process"/>
    <property type="evidence" value="ECO:0007669"/>
    <property type="project" value="TreeGrafter"/>
</dbReference>
<evidence type="ECO:0000256" key="1">
    <source>
        <dbReference type="ARBA" id="ARBA00022679"/>
    </source>
</evidence>
<evidence type="ECO:0000259" key="3">
    <source>
        <dbReference type="Pfam" id="PF00534"/>
    </source>
</evidence>
<feature type="region of interest" description="Disordered" evidence="2">
    <location>
        <begin position="50"/>
        <end position="73"/>
    </location>
</feature>
<keyword evidence="5" id="KW-1185">Reference proteome</keyword>
<dbReference type="KEGG" id="knv:Pan216_50370"/>
<dbReference type="PANTHER" id="PTHR46401">
    <property type="entry name" value="GLYCOSYLTRANSFERASE WBBK-RELATED"/>
    <property type="match status" value="1"/>
</dbReference>
<feature type="domain" description="Glycosyl transferase family 1" evidence="3">
    <location>
        <begin position="209"/>
        <end position="372"/>
    </location>
</feature>
<dbReference type="GO" id="GO:0102710">
    <property type="term" value="F:D-inositol-3-phosphate glycosyltransferase activity"/>
    <property type="evidence" value="ECO:0007669"/>
    <property type="project" value="UniProtKB-EC"/>
</dbReference>
<sequence>MTEPMTVLINDAVACRQASGVGHYALELLYHLPFVDRDIRAVRLSQTPAGSLLRRKSKSRPRREQQGPALRSTTPGALHQVKQRLRSSLRYIASPLYERYLDWAVDREARTLFHEPDATPPTCQAPTVTTINDLSVLLFPQWHPRYRVEHYERRLQTGIERTDYYLAISSATARDMTRLLGIPENRISVTPLAPRRHFRVLPVASVERARKRLELPRRFLLFVGTIEPRKNVEGLLRAYGRLGNAIRSKFPLILAGGWGWHSDAVREMLRQSPWRDSVRWLGYLDDQDLVALTNAASALVYPSFHEGFGLPPLEAMVCGCPVVTSNRSSLPEVVGDDALIVNPEDEEELTQAMREIVSHRELADELRRRGYRRAARFSWEETARLTARVYRQAAGLEEIYEQPIPWRRSA</sequence>
<keyword evidence="4" id="KW-0328">Glycosyltransferase</keyword>
<dbReference type="SUPFAM" id="SSF53756">
    <property type="entry name" value="UDP-Glycosyltransferase/glycogen phosphorylase"/>
    <property type="match status" value="1"/>
</dbReference>
<evidence type="ECO:0000313" key="4">
    <source>
        <dbReference type="EMBL" id="QDU64148.1"/>
    </source>
</evidence>
<dbReference type="AlphaFoldDB" id="A0A518BAY9"/>
<gene>
    <name evidence="4" type="primary">mshA_5</name>
    <name evidence="4" type="ORF">Pan216_50370</name>
</gene>
<name>A0A518BAY9_9BACT</name>
<keyword evidence="1 4" id="KW-0808">Transferase</keyword>
<dbReference type="Gene3D" id="3.40.50.2000">
    <property type="entry name" value="Glycogen Phosphorylase B"/>
    <property type="match status" value="2"/>
</dbReference>
<dbReference type="CDD" id="cd03809">
    <property type="entry name" value="GT4_MtfB-like"/>
    <property type="match status" value="1"/>
</dbReference>
<dbReference type="PANTHER" id="PTHR46401:SF2">
    <property type="entry name" value="GLYCOSYLTRANSFERASE WBBK-RELATED"/>
    <property type="match status" value="1"/>
</dbReference>
<dbReference type="EC" id="2.4.1.250" evidence="4"/>